<feature type="compositionally biased region" description="Basic and acidic residues" evidence="1">
    <location>
        <begin position="353"/>
        <end position="363"/>
    </location>
</feature>
<dbReference type="Proteomes" id="UP001590951">
    <property type="component" value="Unassembled WGS sequence"/>
</dbReference>
<feature type="region of interest" description="Disordered" evidence="1">
    <location>
        <begin position="291"/>
        <end position="410"/>
    </location>
</feature>
<feature type="region of interest" description="Disordered" evidence="1">
    <location>
        <begin position="443"/>
        <end position="582"/>
    </location>
</feature>
<feature type="compositionally biased region" description="Polar residues" evidence="1">
    <location>
        <begin position="364"/>
        <end position="379"/>
    </location>
</feature>
<feature type="compositionally biased region" description="Polar residues" evidence="1">
    <location>
        <begin position="489"/>
        <end position="498"/>
    </location>
</feature>
<dbReference type="EMBL" id="JBHFEH010000034">
    <property type="protein sequence ID" value="KAL2051561.1"/>
    <property type="molecule type" value="Genomic_DNA"/>
</dbReference>
<evidence type="ECO:0000256" key="1">
    <source>
        <dbReference type="SAM" id="MobiDB-lite"/>
    </source>
</evidence>
<feature type="compositionally biased region" description="Polar residues" evidence="1">
    <location>
        <begin position="385"/>
        <end position="406"/>
    </location>
</feature>
<feature type="region of interest" description="Disordered" evidence="1">
    <location>
        <begin position="232"/>
        <end position="255"/>
    </location>
</feature>
<name>A0ABR4B3H7_9LECA</name>
<feature type="compositionally biased region" description="Polar residues" evidence="1">
    <location>
        <begin position="515"/>
        <end position="532"/>
    </location>
</feature>
<evidence type="ECO:0000313" key="2">
    <source>
        <dbReference type="EMBL" id="KAL2051561.1"/>
    </source>
</evidence>
<gene>
    <name evidence="2" type="ORF">ABVK25_008223</name>
</gene>
<sequence>MSTINNGKSSLSAIEIILSCSICQDTLSNIYAEDDENRGLRKNNDPEDGRVTKLWLTECAHLCCGKHFERGGVPFHPDQQAPRAPCPFCAIETDDRSDKTLFYINGPANGEHDPNIPGGYFQTPPVDLGGSDPAFAALLFQYLSLIRFGAKVHEKALRLGNSLRLWEERKTEIVRSLSNVAPLRDELLSAGRSLLALGQDVSSIEAVLNSAGTSLVQDPHVYRHPGTQHLLPSNLLTRDNVTPPRPTLHVSSRLARGSAADLDRLTKGSPSLGHRGCGPANGLLLRDGYSAKRQRVESSSDLGQPFDPFPSSRPYAKVPSRDLMPPPPLPKRHPFVFMVNTDDPDRGNSNTGEARDEGAHERAASNTPQRQTPQESVRSSARRYTGTTQGSGTRYPSSASNASTAVSEAPARGEFINREQPFMQAQGHMKFHGPGRRPSIAETVASQAASITETSDFRASSASRNESVSRHISPHGPGFSSHSRASSSEAGTTSSRHFTPSRERTLGTPHRRQLGATSQTGSQCASNSTPSDENLRGRMRTPAQVPSHRCAPSEQSPGQSAETEDENLAQRTPRYQRRRVDR</sequence>
<keyword evidence="3" id="KW-1185">Reference proteome</keyword>
<protein>
    <submittedName>
        <fullName evidence="2">Uncharacterized protein</fullName>
    </submittedName>
</protein>
<proteinExistence type="predicted"/>
<evidence type="ECO:0000313" key="3">
    <source>
        <dbReference type="Proteomes" id="UP001590951"/>
    </source>
</evidence>
<accession>A0ABR4B3H7</accession>
<feature type="compositionally biased region" description="Polar residues" evidence="1">
    <location>
        <begin position="444"/>
        <end position="466"/>
    </location>
</feature>
<comment type="caution">
    <text evidence="2">The sequence shown here is derived from an EMBL/GenBank/DDBJ whole genome shotgun (WGS) entry which is preliminary data.</text>
</comment>
<organism evidence="2 3">
    <name type="scientific">Lepraria finkii</name>
    <dbReference type="NCBI Taxonomy" id="1340010"/>
    <lineage>
        <taxon>Eukaryota</taxon>
        <taxon>Fungi</taxon>
        <taxon>Dikarya</taxon>
        <taxon>Ascomycota</taxon>
        <taxon>Pezizomycotina</taxon>
        <taxon>Lecanoromycetes</taxon>
        <taxon>OSLEUM clade</taxon>
        <taxon>Lecanoromycetidae</taxon>
        <taxon>Lecanorales</taxon>
        <taxon>Lecanorineae</taxon>
        <taxon>Stereocaulaceae</taxon>
        <taxon>Lepraria</taxon>
    </lineage>
</organism>
<reference evidence="2 3" key="1">
    <citation type="submission" date="2024-09" db="EMBL/GenBank/DDBJ databases">
        <title>Rethinking Asexuality: The Enigmatic Case of Functional Sexual Genes in Lepraria (Stereocaulaceae).</title>
        <authorList>
            <person name="Doellman M."/>
            <person name="Sun Y."/>
            <person name="Barcenas-Pena A."/>
            <person name="Lumbsch H.T."/>
            <person name="Grewe F."/>
        </authorList>
    </citation>
    <scope>NUCLEOTIDE SEQUENCE [LARGE SCALE GENOMIC DNA]</scope>
    <source>
        <strain evidence="2 3">Grewe 0041</strain>
    </source>
</reference>